<organism evidence="1">
    <name type="scientific">uncultured marine group II/III euryarchaeote KM3_177_A02</name>
    <dbReference type="NCBI Taxonomy" id="1457937"/>
    <lineage>
        <taxon>Archaea</taxon>
        <taxon>Methanobacteriati</taxon>
        <taxon>Methanobacteriota</taxon>
        <taxon>environmental samples</taxon>
    </lineage>
</organism>
<reference evidence="1" key="1">
    <citation type="journal article" date="2014" name="Genome Biol. Evol.">
        <title>Pangenome evidence for extensive interdomain horizontal transfer affecting lineage core and shell genes in uncultured planktonic thaumarchaeota and euryarchaeota.</title>
        <authorList>
            <person name="Deschamps P."/>
            <person name="Zivanovic Y."/>
            <person name="Moreira D."/>
            <person name="Rodriguez-Valera F."/>
            <person name="Lopez-Garcia P."/>
        </authorList>
    </citation>
    <scope>NUCLEOTIDE SEQUENCE</scope>
</reference>
<evidence type="ECO:0000313" key="1">
    <source>
        <dbReference type="EMBL" id="AIF04830.1"/>
    </source>
</evidence>
<accession>A0A075GP17</accession>
<protein>
    <submittedName>
        <fullName evidence="1">Uncharacterized protein</fullName>
    </submittedName>
</protein>
<dbReference type="AlphaFoldDB" id="A0A075GP17"/>
<sequence>MSNDQVLAQHPSEGQIEVDVMMKPLLEVLWARGIETKYSDTGGNLEPYPFDADEARKKALNAIPMGRFALEEKWKEVGFDQTGDLGVKGNINNMSGYLWFASKVPSVVPQKFVDETDTIRWDAAKDYANLREIYAAFGVDFPDTAGLSDPRSLRESVP</sequence>
<proteinExistence type="predicted"/>
<name>A0A075GP17_9EURY</name>
<dbReference type="EMBL" id="KF900720">
    <property type="protein sequence ID" value="AIF04830.1"/>
    <property type="molecule type" value="Genomic_DNA"/>
</dbReference>